<dbReference type="EMBL" id="CAUEEQ010065370">
    <property type="protein sequence ID" value="CAJ0965170.1"/>
    <property type="molecule type" value="Genomic_DNA"/>
</dbReference>
<keyword evidence="3" id="KW-0251">Elongation factor</keyword>
<evidence type="ECO:0000256" key="5">
    <source>
        <dbReference type="ARBA" id="ARBA00023071"/>
    </source>
</evidence>
<keyword evidence="4" id="KW-0648">Protein biosynthesis</keyword>
<proteinExistence type="inferred from homology"/>
<dbReference type="InterPro" id="IPR048670">
    <property type="entry name" value="IF5A-like_N"/>
</dbReference>
<keyword evidence="5" id="KW-0385">Hypusine</keyword>
<dbReference type="InterPro" id="IPR001884">
    <property type="entry name" value="IF5A-like"/>
</dbReference>
<reference evidence="8" key="1">
    <citation type="submission" date="2023-07" db="EMBL/GenBank/DDBJ databases">
        <authorList>
            <person name="Stuckert A."/>
        </authorList>
    </citation>
    <scope>NUCLEOTIDE SEQUENCE</scope>
</reference>
<evidence type="ECO:0000256" key="2">
    <source>
        <dbReference type="ARBA" id="ARBA00006016"/>
    </source>
</evidence>
<dbReference type="InterPro" id="IPR014722">
    <property type="entry name" value="Rib_uL2_dom2"/>
</dbReference>
<comment type="subcellular location">
    <subcellularLocation>
        <location evidence="1">Endoplasmic reticulum membrane</location>
        <topology evidence="1">Peripheral membrane protein</topology>
        <orientation evidence="1">Cytoplasmic side</orientation>
    </subcellularLocation>
</comment>
<keyword evidence="9" id="KW-1185">Reference proteome</keyword>
<dbReference type="PANTHER" id="PTHR11673">
    <property type="entry name" value="TRANSLATION INITIATION FACTOR 5A FAMILY MEMBER"/>
    <property type="match status" value="1"/>
</dbReference>
<feature type="region of interest" description="Disordered" evidence="6">
    <location>
        <begin position="150"/>
        <end position="178"/>
    </location>
</feature>
<evidence type="ECO:0000313" key="9">
    <source>
        <dbReference type="Proteomes" id="UP001176940"/>
    </source>
</evidence>
<protein>
    <recommendedName>
        <fullName evidence="7">Translation initiation factor 5A-like N-terminal domain-containing protein</fullName>
    </recommendedName>
</protein>
<dbReference type="PROSITE" id="PS00302">
    <property type="entry name" value="IF5A_HYPUSINE"/>
    <property type="match status" value="1"/>
</dbReference>
<name>A0ABN9MEG5_9NEOB</name>
<feature type="domain" description="Translation initiation factor 5A-like N-terminal" evidence="7">
    <location>
        <begin position="15"/>
        <end position="66"/>
    </location>
</feature>
<evidence type="ECO:0000256" key="1">
    <source>
        <dbReference type="ARBA" id="ARBA00004397"/>
    </source>
</evidence>
<dbReference type="Proteomes" id="UP001176940">
    <property type="component" value="Unassembled WGS sequence"/>
</dbReference>
<dbReference type="InterPro" id="IPR019769">
    <property type="entry name" value="Trans_elong_IF5A_hypusine_site"/>
</dbReference>
<gene>
    <name evidence="8" type="ORF">RIMI_LOCUS19990197</name>
</gene>
<dbReference type="Pfam" id="PF21485">
    <property type="entry name" value="IF5A-like_N"/>
    <property type="match status" value="1"/>
</dbReference>
<dbReference type="InterPro" id="IPR008991">
    <property type="entry name" value="Translation_prot_SH3-like_sf"/>
</dbReference>
<accession>A0ABN9MEG5</accession>
<dbReference type="NCBIfam" id="TIGR00037">
    <property type="entry name" value="eIF_5A"/>
    <property type="match status" value="1"/>
</dbReference>
<evidence type="ECO:0000256" key="3">
    <source>
        <dbReference type="ARBA" id="ARBA00022768"/>
    </source>
</evidence>
<organism evidence="8 9">
    <name type="scientific">Ranitomeya imitator</name>
    <name type="common">mimic poison frog</name>
    <dbReference type="NCBI Taxonomy" id="111125"/>
    <lineage>
        <taxon>Eukaryota</taxon>
        <taxon>Metazoa</taxon>
        <taxon>Chordata</taxon>
        <taxon>Craniata</taxon>
        <taxon>Vertebrata</taxon>
        <taxon>Euteleostomi</taxon>
        <taxon>Amphibia</taxon>
        <taxon>Batrachia</taxon>
        <taxon>Anura</taxon>
        <taxon>Neobatrachia</taxon>
        <taxon>Hyloidea</taxon>
        <taxon>Dendrobatidae</taxon>
        <taxon>Dendrobatinae</taxon>
        <taxon>Ranitomeya</taxon>
    </lineage>
</organism>
<comment type="caution">
    <text evidence="8">The sequence shown here is derived from an EMBL/GenBank/DDBJ whole genome shotgun (WGS) entry which is preliminary data.</text>
</comment>
<evidence type="ECO:0000259" key="7">
    <source>
        <dbReference type="Pfam" id="PF21485"/>
    </source>
</evidence>
<feature type="compositionally biased region" description="Basic and acidic residues" evidence="6">
    <location>
        <begin position="169"/>
        <end position="178"/>
    </location>
</feature>
<dbReference type="Gene3D" id="2.30.30.30">
    <property type="match status" value="1"/>
</dbReference>
<comment type="similarity">
    <text evidence="2">Belongs to the eIF-5A family.</text>
</comment>
<sequence length="198" mass="21750">MADEIDFTTGDAGASSTFPMQCSALRKNGFVVLKSRPCKIVEMSTSKTGKHGHAKVHLVGIDIFTVQAAGSGAKDAMREGPAMTSRSCDHDVITGPALIPTLGPEAATCTAHRRQDYKGPSKRCIVKLPRRSSSLVRPLSHLGNFAMHPGNAKWRQPRAHRHSAVGSQKAERRDAEEQRPEWYVHTLRKTLRIRSSFP</sequence>
<evidence type="ECO:0000313" key="8">
    <source>
        <dbReference type="EMBL" id="CAJ0965170.1"/>
    </source>
</evidence>
<evidence type="ECO:0000256" key="4">
    <source>
        <dbReference type="ARBA" id="ARBA00022917"/>
    </source>
</evidence>
<evidence type="ECO:0000256" key="6">
    <source>
        <dbReference type="SAM" id="MobiDB-lite"/>
    </source>
</evidence>
<dbReference type="SUPFAM" id="SSF50104">
    <property type="entry name" value="Translation proteins SH3-like domain"/>
    <property type="match status" value="1"/>
</dbReference>